<proteinExistence type="predicted"/>
<evidence type="ECO:0000256" key="1">
    <source>
        <dbReference type="SAM" id="MobiDB-lite"/>
    </source>
</evidence>
<organism evidence="2 3">
    <name type="scientific">Solanum tuberosum</name>
    <name type="common">Potato</name>
    <dbReference type="NCBI Taxonomy" id="4113"/>
    <lineage>
        <taxon>Eukaryota</taxon>
        <taxon>Viridiplantae</taxon>
        <taxon>Streptophyta</taxon>
        <taxon>Embryophyta</taxon>
        <taxon>Tracheophyta</taxon>
        <taxon>Spermatophyta</taxon>
        <taxon>Magnoliopsida</taxon>
        <taxon>eudicotyledons</taxon>
        <taxon>Gunneridae</taxon>
        <taxon>Pentapetalae</taxon>
        <taxon>asterids</taxon>
        <taxon>lamiids</taxon>
        <taxon>Solanales</taxon>
        <taxon>Solanaceae</taxon>
        <taxon>Solanoideae</taxon>
        <taxon>Solaneae</taxon>
        <taxon>Solanum</taxon>
    </lineage>
</organism>
<dbReference type="HOGENOM" id="CLU_2007972_0_0_1"/>
<evidence type="ECO:0000313" key="2">
    <source>
        <dbReference type="EnsemblPlants" id="PGSC0003DMT400091638"/>
    </source>
</evidence>
<dbReference type="PaxDb" id="4113-PGSC0003DMT400091638"/>
<keyword evidence="3" id="KW-1185">Reference proteome</keyword>
<name>M1DN29_SOLTU</name>
<protein>
    <submittedName>
        <fullName evidence="2">Uncharacterized protein</fullName>
    </submittedName>
</protein>
<reference evidence="2" key="2">
    <citation type="submission" date="2015-06" db="UniProtKB">
        <authorList>
            <consortium name="EnsemblPlants"/>
        </authorList>
    </citation>
    <scope>IDENTIFICATION</scope>
    <source>
        <strain evidence="2">DM1-3 516 R44</strain>
    </source>
</reference>
<reference evidence="3" key="1">
    <citation type="journal article" date="2011" name="Nature">
        <title>Genome sequence and analysis of the tuber crop potato.</title>
        <authorList>
            <consortium name="The Potato Genome Sequencing Consortium"/>
        </authorList>
    </citation>
    <scope>NUCLEOTIDE SEQUENCE [LARGE SCALE GENOMIC DNA]</scope>
    <source>
        <strain evidence="3">cv. DM1-3 516 R44</strain>
    </source>
</reference>
<accession>M1DN29</accession>
<dbReference type="AlphaFoldDB" id="M1DN29"/>
<dbReference type="Gramene" id="PGSC0003DMT400091638">
    <property type="protein sequence ID" value="PGSC0003DMT400091638"/>
    <property type="gene ID" value="PGSC0003DMG400041209"/>
</dbReference>
<evidence type="ECO:0000313" key="3">
    <source>
        <dbReference type="Proteomes" id="UP000011115"/>
    </source>
</evidence>
<sequence>MNVKNEGYRSQGQRGKCQGKGAKPRPKAKAAPSLELLPHLQKWDHRSCSTPRLEKAARGLALAMENWPPFLLATASISREGPQLVVLTTTRGALHEDALGIELRAPKCQGYCLKEHERDHGSWS</sequence>
<feature type="region of interest" description="Disordered" evidence="1">
    <location>
        <begin position="1"/>
        <end position="36"/>
    </location>
</feature>
<dbReference type="Proteomes" id="UP000011115">
    <property type="component" value="Unassembled WGS sequence"/>
</dbReference>
<dbReference type="EnsemblPlants" id="PGSC0003DMT400091638">
    <property type="protein sequence ID" value="PGSC0003DMT400091638"/>
    <property type="gene ID" value="PGSC0003DMG400041209"/>
</dbReference>
<dbReference type="InParanoid" id="M1DN29"/>